<feature type="binding site" evidence="6">
    <location>
        <position position="215"/>
    </location>
    <ligand>
        <name>substrate</name>
    </ligand>
</feature>
<dbReference type="STRING" id="1016849.A0A0D1YH93"/>
<evidence type="ECO:0000256" key="6">
    <source>
        <dbReference type="PIRSR" id="PIRSR001221-2"/>
    </source>
</evidence>
<feature type="domain" description="Amidase" evidence="7">
    <location>
        <begin position="84"/>
        <end position="531"/>
    </location>
</feature>
<accession>A0A0D1YH93</accession>
<sequence>MGSIAPQKPWQEIAAAKKAEQASRIPTEWKLSGKALKAAETTVDLRPIAASCGILTEKEVEITEKYDATELAAEIAKGTYSAVEVTTAYCKRAAVAQQLLSCLTEIRFLEAIEDAKKLDEEFRRTGKPVGRLHGVPMTCKECFHFKGFDSSNAYITRCFDPATYDSYLIQLMKAEGAVFIAKTNIPQSMLAAEAHNNVFGRTKNPVVSHLNPGGSSGGEGSVLAFNGSALGIGTDVAGSIRCPCAANGVYGFKPSFGMYPMIYYAASNWVGMNTGIPAVCGPMGHSMRDLILWHRVVRDAKPWLYDPSLVPEQTKSDVSDRRPVVGVFFQSGGLKPHPPVIRAINEAVEKLKAAGFEIKEFIPPDFSEMRDISHELLSLDGLSYAKGEMEKAGEPPVESVLKSGFWDRSRKTWEEAWVFNSKKIAWQKQMLDAWQKVNVDVVLGPAGPHTAVTPDTWTNFSYTVAWNAVDYPAAIIPFTTVDPERDPRDTSFTPQSELDKDNEAMYDAKHMAGAPVALQLAGPRLADEQLLKDVEMIDSVLNS</sequence>
<comment type="catalytic activity">
    <reaction evidence="1">
        <text>a monocarboxylic acid amide + H2O = a monocarboxylate + NH4(+)</text>
        <dbReference type="Rhea" id="RHEA:12020"/>
        <dbReference type="ChEBI" id="CHEBI:15377"/>
        <dbReference type="ChEBI" id="CHEBI:28938"/>
        <dbReference type="ChEBI" id="CHEBI:35757"/>
        <dbReference type="ChEBI" id="CHEBI:83628"/>
        <dbReference type="EC" id="3.5.1.4"/>
    </reaction>
</comment>
<evidence type="ECO:0000256" key="3">
    <source>
        <dbReference type="ARBA" id="ARBA00012922"/>
    </source>
</evidence>
<dbReference type="Gene3D" id="3.90.1300.10">
    <property type="entry name" value="Amidase signature (AS) domain"/>
    <property type="match status" value="1"/>
</dbReference>
<feature type="active site" description="Acyl-ester intermediate" evidence="5">
    <location>
        <position position="239"/>
    </location>
</feature>
<dbReference type="AlphaFoldDB" id="A0A0D1YH93"/>
<feature type="active site" description="Charge relay system" evidence="5">
    <location>
        <position position="140"/>
    </location>
</feature>
<evidence type="ECO:0000313" key="9">
    <source>
        <dbReference type="Proteomes" id="UP000053599"/>
    </source>
</evidence>
<gene>
    <name evidence="8" type="ORF">PV11_04339</name>
</gene>
<dbReference type="HOGENOM" id="CLU_009600_9_2_1"/>
<keyword evidence="4" id="KW-0378">Hydrolase</keyword>
<dbReference type="PROSITE" id="PS00571">
    <property type="entry name" value="AMIDASES"/>
    <property type="match status" value="1"/>
</dbReference>
<evidence type="ECO:0000256" key="1">
    <source>
        <dbReference type="ARBA" id="ARBA00001311"/>
    </source>
</evidence>
<dbReference type="Proteomes" id="UP000053599">
    <property type="component" value="Unassembled WGS sequence"/>
</dbReference>
<evidence type="ECO:0000256" key="5">
    <source>
        <dbReference type="PIRSR" id="PIRSR001221-1"/>
    </source>
</evidence>
<evidence type="ECO:0000313" key="8">
    <source>
        <dbReference type="EMBL" id="KIV82212.1"/>
    </source>
</evidence>
<dbReference type="EMBL" id="KN846952">
    <property type="protein sequence ID" value="KIV82212.1"/>
    <property type="molecule type" value="Genomic_DNA"/>
</dbReference>
<evidence type="ECO:0000259" key="7">
    <source>
        <dbReference type="Pfam" id="PF01425"/>
    </source>
</evidence>
<feature type="active site" description="Charge relay system" evidence="5">
    <location>
        <position position="215"/>
    </location>
</feature>
<dbReference type="OrthoDB" id="6428749at2759"/>
<dbReference type="Pfam" id="PF01425">
    <property type="entry name" value="Amidase"/>
    <property type="match status" value="1"/>
</dbReference>
<dbReference type="InterPro" id="IPR020556">
    <property type="entry name" value="Amidase_CS"/>
</dbReference>
<feature type="binding site" evidence="6">
    <location>
        <begin position="236"/>
        <end position="239"/>
    </location>
    <ligand>
        <name>substrate</name>
    </ligand>
</feature>
<protein>
    <recommendedName>
        <fullName evidence="3">amidase</fullName>
        <ecNumber evidence="3">3.5.1.4</ecNumber>
    </recommendedName>
</protein>
<dbReference type="PANTHER" id="PTHR46072:SF11">
    <property type="entry name" value="AMIDASE-RELATED"/>
    <property type="match status" value="1"/>
</dbReference>
<proteinExistence type="inferred from homology"/>
<dbReference type="SUPFAM" id="SSF75304">
    <property type="entry name" value="Amidase signature (AS) enzymes"/>
    <property type="match status" value="1"/>
</dbReference>
<evidence type="ECO:0000256" key="4">
    <source>
        <dbReference type="ARBA" id="ARBA00022801"/>
    </source>
</evidence>
<dbReference type="InterPro" id="IPR036928">
    <property type="entry name" value="AS_sf"/>
</dbReference>
<dbReference type="PANTHER" id="PTHR46072">
    <property type="entry name" value="AMIDASE-RELATED-RELATED"/>
    <property type="match status" value="1"/>
</dbReference>
<reference evidence="8 9" key="1">
    <citation type="submission" date="2015-01" db="EMBL/GenBank/DDBJ databases">
        <title>The Genome Sequence of Exophiala sideris CBS121828.</title>
        <authorList>
            <consortium name="The Broad Institute Genomics Platform"/>
            <person name="Cuomo C."/>
            <person name="de Hoog S."/>
            <person name="Gorbushina A."/>
            <person name="Stielow B."/>
            <person name="Teixiera M."/>
            <person name="Abouelleil A."/>
            <person name="Chapman S.B."/>
            <person name="Priest M."/>
            <person name="Young S.K."/>
            <person name="Wortman J."/>
            <person name="Nusbaum C."/>
            <person name="Birren B."/>
        </authorList>
    </citation>
    <scope>NUCLEOTIDE SEQUENCE [LARGE SCALE GENOMIC DNA]</scope>
    <source>
        <strain evidence="8 9">CBS 121828</strain>
    </source>
</reference>
<dbReference type="PIRSF" id="PIRSF001221">
    <property type="entry name" value="Amidase_fungi"/>
    <property type="match status" value="1"/>
</dbReference>
<name>A0A0D1YH93_9EURO</name>
<organism evidence="8 9">
    <name type="scientific">Exophiala sideris</name>
    <dbReference type="NCBI Taxonomy" id="1016849"/>
    <lineage>
        <taxon>Eukaryota</taxon>
        <taxon>Fungi</taxon>
        <taxon>Dikarya</taxon>
        <taxon>Ascomycota</taxon>
        <taxon>Pezizomycotina</taxon>
        <taxon>Eurotiomycetes</taxon>
        <taxon>Chaetothyriomycetidae</taxon>
        <taxon>Chaetothyriales</taxon>
        <taxon>Herpotrichiellaceae</taxon>
        <taxon>Exophiala</taxon>
    </lineage>
</organism>
<dbReference type="EC" id="3.5.1.4" evidence="3"/>
<dbReference type="GO" id="GO:0004040">
    <property type="term" value="F:amidase activity"/>
    <property type="evidence" value="ECO:0007669"/>
    <property type="project" value="UniProtKB-EC"/>
</dbReference>
<evidence type="ECO:0000256" key="2">
    <source>
        <dbReference type="ARBA" id="ARBA00009199"/>
    </source>
</evidence>
<feature type="binding site" evidence="6">
    <location>
        <position position="189"/>
    </location>
    <ligand>
        <name>substrate</name>
    </ligand>
</feature>
<comment type="similarity">
    <text evidence="2">Belongs to the amidase family.</text>
</comment>
<dbReference type="InterPro" id="IPR023631">
    <property type="entry name" value="Amidase_dom"/>
</dbReference>